<feature type="domain" description="B12-binding" evidence="6">
    <location>
        <begin position="1"/>
        <end position="133"/>
    </location>
</feature>
<dbReference type="RefSeq" id="WP_038262524.1">
    <property type="nucleotide sequence ID" value="NZ_FSRH01000007.1"/>
</dbReference>
<dbReference type="SFLD" id="SFLDG01123">
    <property type="entry name" value="methyltransferase_(Class_B)"/>
    <property type="match status" value="1"/>
</dbReference>
<gene>
    <name evidence="8" type="ORF">CLIT_5c00400</name>
</gene>
<dbReference type="InterPro" id="IPR058240">
    <property type="entry name" value="rSAM_sf"/>
</dbReference>
<proteinExistence type="predicted"/>
<dbReference type="Proteomes" id="UP000027946">
    <property type="component" value="Unassembled WGS sequence"/>
</dbReference>
<organism evidence="8 9">
    <name type="scientific">Peptoclostridium litorale DSM 5388</name>
    <dbReference type="NCBI Taxonomy" id="1121324"/>
    <lineage>
        <taxon>Bacteria</taxon>
        <taxon>Bacillati</taxon>
        <taxon>Bacillota</taxon>
        <taxon>Clostridia</taxon>
        <taxon>Peptostreptococcales</taxon>
        <taxon>Peptoclostridiaceae</taxon>
        <taxon>Peptoclostridium</taxon>
    </lineage>
</organism>
<dbReference type="Pfam" id="PF02310">
    <property type="entry name" value="B12-binding"/>
    <property type="match status" value="1"/>
</dbReference>
<evidence type="ECO:0000256" key="5">
    <source>
        <dbReference type="ARBA" id="ARBA00023014"/>
    </source>
</evidence>
<protein>
    <submittedName>
        <fullName evidence="8">Radical SAM superfamily protein</fullName>
    </submittedName>
</protein>
<dbReference type="InterPro" id="IPR006638">
    <property type="entry name" value="Elp3/MiaA/NifB-like_rSAM"/>
</dbReference>
<evidence type="ECO:0000256" key="3">
    <source>
        <dbReference type="ARBA" id="ARBA00022723"/>
    </source>
</evidence>
<dbReference type="AlphaFoldDB" id="A0A069RG63"/>
<dbReference type="PROSITE" id="PS51918">
    <property type="entry name" value="RADICAL_SAM"/>
    <property type="match status" value="1"/>
</dbReference>
<keyword evidence="3" id="KW-0479">Metal-binding</keyword>
<evidence type="ECO:0000256" key="2">
    <source>
        <dbReference type="ARBA" id="ARBA00022691"/>
    </source>
</evidence>
<reference evidence="8 9" key="1">
    <citation type="submission" date="2014-03" db="EMBL/GenBank/DDBJ databases">
        <title>Genome sequence of Clostridium litorale W6, DSM 5388.</title>
        <authorList>
            <person name="Poehlein A."/>
            <person name="Jagirdar A."/>
            <person name="Khonsari B."/>
            <person name="Chibani C.M."/>
            <person name="Gutierrez Gutierrez D.A."/>
            <person name="Davydova E."/>
            <person name="Alghaithi H.S."/>
            <person name="Nair K.P."/>
            <person name="Dhamotharan K."/>
            <person name="Chandran L."/>
            <person name="G W."/>
            <person name="Daniel R."/>
        </authorList>
    </citation>
    <scope>NUCLEOTIDE SEQUENCE [LARGE SCALE GENOMIC DNA]</scope>
    <source>
        <strain evidence="8 9">W6</strain>
    </source>
</reference>
<keyword evidence="4" id="KW-0408">Iron</keyword>
<dbReference type="InterPro" id="IPR034466">
    <property type="entry name" value="Methyltransferase_Class_B"/>
</dbReference>
<dbReference type="Pfam" id="PF13311">
    <property type="entry name" value="DUF4080"/>
    <property type="match status" value="1"/>
</dbReference>
<dbReference type="PANTHER" id="PTHR43409">
    <property type="entry name" value="ANAEROBIC MAGNESIUM-PROTOPORPHYRIN IX MONOMETHYL ESTER CYCLASE-RELATED"/>
    <property type="match status" value="1"/>
</dbReference>
<dbReference type="STRING" id="1121324.CLIT_5c00400"/>
<dbReference type="OrthoDB" id="9801424at2"/>
<comment type="cofactor">
    <cofactor evidence="1">
        <name>[4Fe-4S] cluster</name>
        <dbReference type="ChEBI" id="CHEBI:49883"/>
    </cofactor>
</comment>
<evidence type="ECO:0000256" key="4">
    <source>
        <dbReference type="ARBA" id="ARBA00023004"/>
    </source>
</evidence>
<dbReference type="InterPro" id="IPR007197">
    <property type="entry name" value="rSAM"/>
</dbReference>
<evidence type="ECO:0000259" key="6">
    <source>
        <dbReference type="PROSITE" id="PS51332"/>
    </source>
</evidence>
<evidence type="ECO:0000259" key="7">
    <source>
        <dbReference type="PROSITE" id="PS51918"/>
    </source>
</evidence>
<dbReference type="CDD" id="cd02068">
    <property type="entry name" value="radical_SAM_B12_BD"/>
    <property type="match status" value="1"/>
</dbReference>
<dbReference type="PROSITE" id="PS51332">
    <property type="entry name" value="B12_BINDING"/>
    <property type="match status" value="1"/>
</dbReference>
<dbReference type="SFLD" id="SFLDG01082">
    <property type="entry name" value="B12-binding_domain_containing"/>
    <property type="match status" value="1"/>
</dbReference>
<dbReference type="Gene3D" id="3.80.30.20">
    <property type="entry name" value="tm_1862 like domain"/>
    <property type="match status" value="1"/>
</dbReference>
<dbReference type="InterPro" id="IPR051198">
    <property type="entry name" value="BchE-like"/>
</dbReference>
<keyword evidence="9" id="KW-1185">Reference proteome</keyword>
<dbReference type="SUPFAM" id="SSF52242">
    <property type="entry name" value="Cobalamin (vitamin B12)-binding domain"/>
    <property type="match status" value="1"/>
</dbReference>
<dbReference type="EMBL" id="JJMM01000005">
    <property type="protein sequence ID" value="KDR96029.1"/>
    <property type="molecule type" value="Genomic_DNA"/>
</dbReference>
<accession>A0A069RG63</accession>
<dbReference type="SMART" id="SM00729">
    <property type="entry name" value="Elp3"/>
    <property type="match status" value="1"/>
</dbReference>
<name>A0A069RG63_PEPLI</name>
<dbReference type="SUPFAM" id="SSF102114">
    <property type="entry name" value="Radical SAM enzymes"/>
    <property type="match status" value="1"/>
</dbReference>
<evidence type="ECO:0000313" key="8">
    <source>
        <dbReference type="EMBL" id="KDR96029.1"/>
    </source>
</evidence>
<dbReference type="GO" id="GO:0005829">
    <property type="term" value="C:cytosol"/>
    <property type="evidence" value="ECO:0007669"/>
    <property type="project" value="TreeGrafter"/>
</dbReference>
<dbReference type="GO" id="GO:0003824">
    <property type="term" value="F:catalytic activity"/>
    <property type="evidence" value="ECO:0007669"/>
    <property type="project" value="InterPro"/>
</dbReference>
<dbReference type="InterPro" id="IPR023404">
    <property type="entry name" value="rSAM_horseshoe"/>
</dbReference>
<dbReference type="PANTHER" id="PTHR43409:SF16">
    <property type="entry name" value="SLR0320 PROTEIN"/>
    <property type="match status" value="1"/>
</dbReference>
<comment type="caution">
    <text evidence="8">The sequence shown here is derived from an EMBL/GenBank/DDBJ whole genome shotgun (WGS) entry which is preliminary data.</text>
</comment>
<dbReference type="GO" id="GO:0051539">
    <property type="term" value="F:4 iron, 4 sulfur cluster binding"/>
    <property type="evidence" value="ECO:0007669"/>
    <property type="project" value="UniProtKB-KW"/>
</dbReference>
<dbReference type="InterPro" id="IPR025288">
    <property type="entry name" value="DUF4080"/>
</dbReference>
<keyword evidence="5" id="KW-0411">Iron-sulfur</keyword>
<sequence>MNVLLVAINSKFVHTNLAVRYLEKACYDIADVDILENSINTDKNIVLKNIYLKKPDIICFSCYIWNIDYMLEIAGNIKKVMPEVHILFGGPEVSFDPEKIMLENSFIDLVLSGEGEESLRELIMCMKGRGDYESIDGLTFRKREDVVKNAPRELINDMGSVRSPYEDMDEGEYKDKIIYYESSRGCPFNCQYCMSSTIRGVRNFPLERVKKELKEFVDANVKQVKFVDRTFNANRDRTLEMIAFLKENDNGYTNFHFEVAAHIMDDELIRALSDSRRGLFQIEIGIQSTNPNTLAEICRSQDFGRIRHVVGTIAKCQKVHQHVDLIAGLPYEGYESFARSFDDVFSIGADHVQLGFLKLLKGSPIRENQISKHGYEFSSKPPYEILSNKYIGFGEILRLKEIEEILELYWNSRGFSKSCTYVIENFYSESPFRFFEDFSRYWSDRGYFEVGHSRNALYEMFSGFYEFRIGNNMELFRELLRHDYMASAKASAAPKALGGYDIACFKGRCYEFVSSPENVSKYMGMYSGLDSKGILRKIRIEAFSYDIKALFGDMKTKPVKKDTFVLYVYDGVDSLLEKSNVYFIEI</sequence>
<dbReference type="Pfam" id="PF04055">
    <property type="entry name" value="Radical_SAM"/>
    <property type="match status" value="1"/>
</dbReference>
<dbReference type="GO" id="GO:0031419">
    <property type="term" value="F:cobalamin binding"/>
    <property type="evidence" value="ECO:0007669"/>
    <property type="project" value="InterPro"/>
</dbReference>
<dbReference type="CDD" id="cd01335">
    <property type="entry name" value="Radical_SAM"/>
    <property type="match status" value="1"/>
</dbReference>
<dbReference type="GO" id="GO:0046872">
    <property type="term" value="F:metal ion binding"/>
    <property type="evidence" value="ECO:0007669"/>
    <property type="project" value="UniProtKB-KW"/>
</dbReference>
<evidence type="ECO:0000313" key="9">
    <source>
        <dbReference type="Proteomes" id="UP000027946"/>
    </source>
</evidence>
<evidence type="ECO:0000256" key="1">
    <source>
        <dbReference type="ARBA" id="ARBA00001966"/>
    </source>
</evidence>
<dbReference type="Gene3D" id="3.40.50.280">
    <property type="entry name" value="Cobalamin-binding domain"/>
    <property type="match status" value="1"/>
</dbReference>
<dbReference type="eggNOG" id="COG1032">
    <property type="taxonomic scope" value="Bacteria"/>
</dbReference>
<dbReference type="InterPro" id="IPR036724">
    <property type="entry name" value="Cobalamin-bd_sf"/>
</dbReference>
<feature type="domain" description="Radical SAM core" evidence="7">
    <location>
        <begin position="172"/>
        <end position="403"/>
    </location>
</feature>
<keyword evidence="2" id="KW-0949">S-adenosyl-L-methionine</keyword>
<dbReference type="InterPro" id="IPR006158">
    <property type="entry name" value="Cobalamin-bd"/>
</dbReference>
<dbReference type="SFLD" id="SFLDS00029">
    <property type="entry name" value="Radical_SAM"/>
    <property type="match status" value="1"/>
</dbReference>